<evidence type="ECO:0000313" key="3">
    <source>
        <dbReference type="Proteomes" id="UP000076744"/>
    </source>
</evidence>
<dbReference type="PANTHER" id="PTHR10695:SF46">
    <property type="entry name" value="BIFUNCTIONAL COENZYME A SYNTHASE-RELATED"/>
    <property type="match status" value="1"/>
</dbReference>
<protein>
    <submittedName>
        <fullName evidence="2">Rossmann-like alpha/beta/alpha sandwich fold protein</fullName>
    </submittedName>
</protein>
<keyword evidence="3" id="KW-1185">Reference proteome</keyword>
<dbReference type="STRING" id="1081104.A0A162N047"/>
<proteinExistence type="predicted"/>
<dbReference type="GeneID" id="30016582"/>
<sequence>MAPSTGNPPPPPALLLLPPPPTPSTRLALTSTYRAPLTAVLSALAVESRQSRRPVLLLVAVAAPILTPSGGALRWRAAQTLLAGIYSIIAAVCAEQGVQTDLGAAATATTASVDARVVLVDHARGRTYSKAADGSFSRKGTTSAAVLDLAGFATRVTGPWTRIYHPSSEAGYELLRAYLELAEGRQVVRQNQIVPVPGGISISTAAAATAKEDAPGEAEDKSYDTVILGGTFDHLHPGHKLLLHGTALLMRLPESRDPAAATSPPPSTLIVGISGAPMLRTKKYADELESWETRCRGVLSFLATIFNVAPPSSASAGAAQPEVGYRVEHVPEGPSAGPELHGTYADGAVRVRCTVLNDPFGPTVDERAIGAICVSGETRGGGRAVNDKRAAKGWHPLDAYEVDVLDTRGIVEADASVGGEGKGEEDFAAKISSTAIRQQRAEARAKAKAQI</sequence>
<gene>
    <name evidence="2" type="ORF">ISF_00290</name>
</gene>
<dbReference type="OrthoDB" id="4870071at2759"/>
<dbReference type="Gene3D" id="3.40.50.620">
    <property type="entry name" value="HUPs"/>
    <property type="match status" value="1"/>
</dbReference>
<accession>A0A162N047</accession>
<evidence type="ECO:0000313" key="2">
    <source>
        <dbReference type="EMBL" id="OAA73389.1"/>
    </source>
</evidence>
<feature type="region of interest" description="Disordered" evidence="1">
    <location>
        <begin position="1"/>
        <end position="20"/>
    </location>
</feature>
<dbReference type="GO" id="GO:0015937">
    <property type="term" value="P:coenzyme A biosynthetic process"/>
    <property type="evidence" value="ECO:0007669"/>
    <property type="project" value="TreeGrafter"/>
</dbReference>
<dbReference type="SUPFAM" id="SSF52374">
    <property type="entry name" value="Nucleotidylyl transferase"/>
    <property type="match status" value="1"/>
</dbReference>
<dbReference type="AlphaFoldDB" id="A0A162N047"/>
<dbReference type="Proteomes" id="UP000076744">
    <property type="component" value="Unassembled WGS sequence"/>
</dbReference>
<comment type="caution">
    <text evidence="2">The sequence shown here is derived from an EMBL/GenBank/DDBJ whole genome shotgun (WGS) entry which is preliminary data.</text>
</comment>
<organism evidence="2 3">
    <name type="scientific">Cordyceps fumosorosea (strain ARSEF 2679)</name>
    <name type="common">Isaria fumosorosea</name>
    <dbReference type="NCBI Taxonomy" id="1081104"/>
    <lineage>
        <taxon>Eukaryota</taxon>
        <taxon>Fungi</taxon>
        <taxon>Dikarya</taxon>
        <taxon>Ascomycota</taxon>
        <taxon>Pezizomycotina</taxon>
        <taxon>Sordariomycetes</taxon>
        <taxon>Hypocreomycetidae</taxon>
        <taxon>Hypocreales</taxon>
        <taxon>Cordycipitaceae</taxon>
        <taxon>Cordyceps</taxon>
    </lineage>
</organism>
<dbReference type="EMBL" id="AZHB01000001">
    <property type="protein sequence ID" value="OAA73389.1"/>
    <property type="molecule type" value="Genomic_DNA"/>
</dbReference>
<reference evidence="2 3" key="1">
    <citation type="journal article" date="2016" name="Genome Biol. Evol.">
        <title>Divergent and convergent evolution of fungal pathogenicity.</title>
        <authorList>
            <person name="Shang Y."/>
            <person name="Xiao G."/>
            <person name="Zheng P."/>
            <person name="Cen K."/>
            <person name="Zhan S."/>
            <person name="Wang C."/>
        </authorList>
    </citation>
    <scope>NUCLEOTIDE SEQUENCE [LARGE SCALE GENOMIC DNA]</scope>
    <source>
        <strain evidence="2 3">ARSEF 2679</strain>
    </source>
</reference>
<dbReference type="GO" id="GO:0004140">
    <property type="term" value="F:dephospho-CoA kinase activity"/>
    <property type="evidence" value="ECO:0007669"/>
    <property type="project" value="TreeGrafter"/>
</dbReference>
<name>A0A162N047_CORFA</name>
<evidence type="ECO:0000256" key="1">
    <source>
        <dbReference type="SAM" id="MobiDB-lite"/>
    </source>
</evidence>
<dbReference type="PANTHER" id="PTHR10695">
    <property type="entry name" value="DEPHOSPHO-COA KINASE-RELATED"/>
    <property type="match status" value="1"/>
</dbReference>
<dbReference type="RefSeq" id="XP_018708347.1">
    <property type="nucleotide sequence ID" value="XM_018843897.1"/>
</dbReference>
<dbReference type="InterPro" id="IPR014729">
    <property type="entry name" value="Rossmann-like_a/b/a_fold"/>
</dbReference>